<evidence type="ECO:0000313" key="1">
    <source>
        <dbReference type="EMBL" id="KAI4838860.1"/>
    </source>
</evidence>
<accession>A0ACB9YB60</accession>
<name>A0ACB9YB60_PLABR</name>
<evidence type="ECO:0000313" key="2">
    <source>
        <dbReference type="Proteomes" id="UP001056978"/>
    </source>
</evidence>
<reference evidence="1" key="1">
    <citation type="submission" date="2022-06" db="EMBL/GenBank/DDBJ databases">
        <title>The First Complete Genome of the Simian Malaria Parasite Plasmodium brasilianum.</title>
        <authorList>
            <person name="Bajic M."/>
            <person name="Ravishankar S."/>
        </authorList>
    </citation>
    <scope>NUCLEOTIDE SEQUENCE</scope>
    <source>
        <strain evidence="1">Bolivian I</strain>
    </source>
</reference>
<proteinExistence type="predicted"/>
<sequence>MSAARFVGIYHSQFSRETKKMAFKWLLISVIVFGKKVLTLNIVNSIFYQKDEINNLTFSLDHRAREKAERAKLHFKNGEISYVYSDNGISSIFTLTAEKDIKEFFSLNEDIKSCDYFITKGGLLNREKKHKCFRETFCGIVPNFKYIKKKKKENDILLYCAYFNETHIIIYHVGKPKILEPNITYENIFFEKDKKGIINCYAMDIDIRYVHVYATNECVHNYFLEYIKEACQGKKYCELDFTTIKNGENCPMSKNIFITVQYTCVATCNPKLNEICDIHNSNGLMQTCKYGYNMAIELSDECERNYTCGNSDICSVNAYCNESSKTCKCKTSLLPFISNNCVYNNICKVLTCPENSTCEKVDNEEKGECKCQKDKYFYKNRCYNKYDLELAIKMELPIRRRTYYEHTLYDGLSLRPEHIYMQCENGYYIEVVNAYASCYHVSFEKNYMKYITDYLKRACNGKTRCAYGNSIDAVEHIDIDNMCNEHKVIFHYEYLCAQDDKIGKPLLMLEGSTLPLTSPPQMGIIAPGGNDMHNLFVQMQGGSKVHTEGGMKWAAKRTMERTVSSPVALSVEEINPAQSYNRFKRKSEIFRSRFSSKIRCDGGTITVTTALLKTGDGCEDLNMTSSVKSYCDGLSDCDIGLTHHFDTYCINDQYLFVSYECLDLCTYCPPNSSCYGNKYNYKCLCDSPYISIRNNTACQAPTNCSVAVCGKNQVCKQINNDQFICECNSGYKNVNGTCVIDDNCDLLCPSNKSCIIENGEKICKCTNGLSLVNGVCVCSDDHIINNENLCIPKNKCKRKEYTNICKNKNEECSYDAKEDIVKCVCMEHYFRTDRGDCKPINYCENLKCNENEECKIVNYKATCECKQNLKRNTLGQCVYNNLCLINNGNCPIDSNCMYYLNKPHECVCHKQGFVAHKGKCVLLDKCNEGNTCSENSICVNVMNKEPICICTFNYFKKDGLCILQNPCLKDNGGCSRNSNCIFKNNKITCACKENYLNLNNSCVPKTTNMDKSFTFTYDKDVSIVLGSCAIIELLHINNQIIWKTNYSNESYIFNYEFPTSGQLIAQIKNQFSSSILYLKKKAQNDFVYDDFHMEHKSCKYENVFFYSHRDGNAEPGELGEPFAQDAQGE</sequence>
<dbReference type="Proteomes" id="UP001056978">
    <property type="component" value="Chromosome 8"/>
</dbReference>
<gene>
    <name evidence="1" type="ORF">MKS88_002370</name>
</gene>
<dbReference type="EMBL" id="CM043776">
    <property type="protein sequence ID" value="KAI4838860.1"/>
    <property type="molecule type" value="Genomic_DNA"/>
</dbReference>
<organism evidence="1 2">
    <name type="scientific">Plasmodium brasilianum</name>
    <dbReference type="NCBI Taxonomy" id="5824"/>
    <lineage>
        <taxon>Eukaryota</taxon>
        <taxon>Sar</taxon>
        <taxon>Alveolata</taxon>
        <taxon>Apicomplexa</taxon>
        <taxon>Aconoidasida</taxon>
        <taxon>Haemosporida</taxon>
        <taxon>Plasmodiidae</taxon>
        <taxon>Plasmodium</taxon>
        <taxon>Plasmodium (Plasmodium)</taxon>
    </lineage>
</organism>
<protein>
    <submittedName>
        <fullName evidence="1">Protein RIPR</fullName>
    </submittedName>
</protein>
<comment type="caution">
    <text evidence="1">The sequence shown here is derived from an EMBL/GenBank/DDBJ whole genome shotgun (WGS) entry which is preliminary data.</text>
</comment>
<keyword evidence="2" id="KW-1185">Reference proteome</keyword>